<dbReference type="SUPFAM" id="SSF49464">
    <property type="entry name" value="Carboxypeptidase regulatory domain-like"/>
    <property type="match status" value="1"/>
</dbReference>
<evidence type="ECO:0000313" key="3">
    <source>
        <dbReference type="Proteomes" id="UP000305848"/>
    </source>
</evidence>
<name>A0A4V6XAU2_9BACT</name>
<keyword evidence="2" id="KW-0645">Protease</keyword>
<evidence type="ECO:0000256" key="1">
    <source>
        <dbReference type="SAM" id="Phobius"/>
    </source>
</evidence>
<dbReference type="InterPro" id="IPR008969">
    <property type="entry name" value="CarboxyPept-like_regulatory"/>
</dbReference>
<dbReference type="EMBL" id="SZQL01000012">
    <property type="protein sequence ID" value="TKK67153.1"/>
    <property type="molecule type" value="Genomic_DNA"/>
</dbReference>
<keyword evidence="2" id="KW-0378">Hydrolase</keyword>
<accession>A0A4V6XAU2</accession>
<dbReference type="Proteomes" id="UP000305848">
    <property type="component" value="Unassembled WGS sequence"/>
</dbReference>
<sequence>MAEADKHITYTLADIQRYLQGGMTAKEMHELERAALEDPFLADALEGYRQANMQQAQTHLSQIERAIQQPQQQGKVVPLPRYRKYQSWQVAAAVVLLACIGSISFFIYFKKANNAMLAKNESSTMLQQDSVQMHVQQVVPPVNDTTAIKTDSAEKAPAEKDQRLLAKNKKRIISKKQPSAAQATAPMTAMTNDNNTAAAQSANSVMAMRAPARVLTGTITDNKQQPVPNAKIILQDSTAAVTDRDGNFRIATTDSTVTASISALGYKPLQKQSLRGGYNRIVLKERPFLLSDVEVINIGTADKKVADTTATMPEGGWQSFREYVYNKLQKKYDTTLTNAYIDGDLQLEFSINDSGEPSDFKVLHAPDSQTANEAISAIKTGPRWTTGDRKNKLRITLRYK</sequence>
<dbReference type="OrthoDB" id="1112758at2"/>
<evidence type="ECO:0000313" key="2">
    <source>
        <dbReference type="EMBL" id="TKK67153.1"/>
    </source>
</evidence>
<keyword evidence="1" id="KW-0812">Transmembrane</keyword>
<keyword evidence="1" id="KW-0472">Membrane</keyword>
<feature type="transmembrane region" description="Helical" evidence="1">
    <location>
        <begin position="88"/>
        <end position="109"/>
    </location>
</feature>
<keyword evidence="2" id="KW-0121">Carboxypeptidase</keyword>
<dbReference type="Gene3D" id="2.60.40.1120">
    <property type="entry name" value="Carboxypeptidase-like, regulatory domain"/>
    <property type="match status" value="1"/>
</dbReference>
<protein>
    <submittedName>
        <fullName evidence="2">Carboxypeptidase-like regulatory domain-containing protein</fullName>
    </submittedName>
</protein>
<gene>
    <name evidence="2" type="ORF">FC093_14805</name>
</gene>
<dbReference type="AlphaFoldDB" id="A0A4V6XAU2"/>
<organism evidence="2 3">
    <name type="scientific">Ilyomonas limi</name>
    <dbReference type="NCBI Taxonomy" id="2575867"/>
    <lineage>
        <taxon>Bacteria</taxon>
        <taxon>Pseudomonadati</taxon>
        <taxon>Bacteroidota</taxon>
        <taxon>Chitinophagia</taxon>
        <taxon>Chitinophagales</taxon>
        <taxon>Chitinophagaceae</taxon>
        <taxon>Ilyomonas</taxon>
    </lineage>
</organism>
<keyword evidence="1" id="KW-1133">Transmembrane helix</keyword>
<dbReference type="RefSeq" id="WP_137262583.1">
    <property type="nucleotide sequence ID" value="NZ_SZQL01000012.1"/>
</dbReference>
<dbReference type="GO" id="GO:0004180">
    <property type="term" value="F:carboxypeptidase activity"/>
    <property type="evidence" value="ECO:0007669"/>
    <property type="project" value="UniProtKB-KW"/>
</dbReference>
<dbReference type="Pfam" id="PF13715">
    <property type="entry name" value="CarbopepD_reg_2"/>
    <property type="match status" value="1"/>
</dbReference>
<comment type="caution">
    <text evidence="2">The sequence shown here is derived from an EMBL/GenBank/DDBJ whole genome shotgun (WGS) entry which is preliminary data.</text>
</comment>
<keyword evidence="3" id="KW-1185">Reference proteome</keyword>
<proteinExistence type="predicted"/>
<reference evidence="2 3" key="1">
    <citation type="submission" date="2019-05" db="EMBL/GenBank/DDBJ databases">
        <title>Panacibacter sp. strain 17mud1-8 Genome sequencing and assembly.</title>
        <authorList>
            <person name="Chhetri G."/>
        </authorList>
    </citation>
    <scope>NUCLEOTIDE SEQUENCE [LARGE SCALE GENOMIC DNA]</scope>
    <source>
        <strain evidence="2 3">17mud1-8</strain>
    </source>
</reference>